<feature type="region of interest" description="Disordered" evidence="1">
    <location>
        <begin position="34"/>
        <end position="55"/>
    </location>
</feature>
<feature type="chain" id="PRO_5041953885" evidence="2">
    <location>
        <begin position="27"/>
        <end position="122"/>
    </location>
</feature>
<protein>
    <submittedName>
        <fullName evidence="3">ELKS/Rab6-interacting/CAST family member 1</fullName>
    </submittedName>
</protein>
<dbReference type="AlphaFoldDB" id="A0AAD3NP93"/>
<gene>
    <name evidence="3" type="ORF">AKAME5_002685100</name>
</gene>
<proteinExistence type="predicted"/>
<reference evidence="3" key="1">
    <citation type="submission" date="2022-08" db="EMBL/GenBank/DDBJ databases">
        <title>Genome sequencing of akame (Lates japonicus).</title>
        <authorList>
            <person name="Hashiguchi Y."/>
            <person name="Takahashi H."/>
        </authorList>
    </citation>
    <scope>NUCLEOTIDE SEQUENCE</scope>
    <source>
        <strain evidence="3">Kochi</strain>
    </source>
</reference>
<dbReference type="EMBL" id="BRZM01003035">
    <property type="protein sequence ID" value="GLD75517.1"/>
    <property type="molecule type" value="Genomic_DNA"/>
</dbReference>
<sequence length="122" mass="13731">MCMQMIAFCFLYLSSYIAHLTDLCHGRDPSHPPASSIPSHYHHSDPGAGRRSSEDECRTVGQGWRCVRRRRELQECANSVLQQIADYCPDILGRLSMPWRSHAGVSDLKHKLAVLGFTLTCS</sequence>
<keyword evidence="2" id="KW-0732">Signal</keyword>
<evidence type="ECO:0000256" key="1">
    <source>
        <dbReference type="SAM" id="MobiDB-lite"/>
    </source>
</evidence>
<evidence type="ECO:0000313" key="4">
    <source>
        <dbReference type="Proteomes" id="UP001279410"/>
    </source>
</evidence>
<accession>A0AAD3NP93</accession>
<evidence type="ECO:0000256" key="2">
    <source>
        <dbReference type="SAM" id="SignalP"/>
    </source>
</evidence>
<keyword evidence="4" id="KW-1185">Reference proteome</keyword>
<organism evidence="3 4">
    <name type="scientific">Lates japonicus</name>
    <name type="common">Japanese lates</name>
    <dbReference type="NCBI Taxonomy" id="270547"/>
    <lineage>
        <taxon>Eukaryota</taxon>
        <taxon>Metazoa</taxon>
        <taxon>Chordata</taxon>
        <taxon>Craniata</taxon>
        <taxon>Vertebrata</taxon>
        <taxon>Euteleostomi</taxon>
        <taxon>Actinopterygii</taxon>
        <taxon>Neopterygii</taxon>
        <taxon>Teleostei</taxon>
        <taxon>Neoteleostei</taxon>
        <taxon>Acanthomorphata</taxon>
        <taxon>Carangaria</taxon>
        <taxon>Carangaria incertae sedis</taxon>
        <taxon>Centropomidae</taxon>
        <taxon>Lates</taxon>
    </lineage>
</organism>
<name>A0AAD3NP93_LATJO</name>
<evidence type="ECO:0000313" key="3">
    <source>
        <dbReference type="EMBL" id="GLD75517.1"/>
    </source>
</evidence>
<dbReference type="Proteomes" id="UP001279410">
    <property type="component" value="Unassembled WGS sequence"/>
</dbReference>
<feature type="signal peptide" evidence="2">
    <location>
        <begin position="1"/>
        <end position="26"/>
    </location>
</feature>
<comment type="caution">
    <text evidence="3">The sequence shown here is derived from an EMBL/GenBank/DDBJ whole genome shotgun (WGS) entry which is preliminary data.</text>
</comment>